<organism evidence="3 4">
    <name type="scientific">Actinomadura miaoliensis</name>
    <dbReference type="NCBI Taxonomy" id="430685"/>
    <lineage>
        <taxon>Bacteria</taxon>
        <taxon>Bacillati</taxon>
        <taxon>Actinomycetota</taxon>
        <taxon>Actinomycetes</taxon>
        <taxon>Streptosporangiales</taxon>
        <taxon>Thermomonosporaceae</taxon>
        <taxon>Actinomadura</taxon>
    </lineage>
</organism>
<feature type="compositionally biased region" description="Pro residues" evidence="1">
    <location>
        <begin position="86"/>
        <end position="99"/>
    </location>
</feature>
<keyword evidence="2" id="KW-0812">Transmembrane</keyword>
<sequence length="254" mass="26193">MDLESELRTAMAEHTAGTSAPPSLAAVVRRRHRRRVVRIRVTVGAAVAAAVAAFVVTPAYNSMTHVDPAGMRETPAGSPTAASPDRPAPPPAPGLPASPPSAERPGVGASGKPEADRPPAPSAHRDEPGGAPGPVRRPDWVTYLPPGLDVDRPCAERGGGRDRTTTCRWSGGSGWVEIRVVRGTGLSGPEDLGGDGAPSMPRHTSVHGVRAVVSDRPDSGRQVAWMARPGVGVVVAAGGSARDQLMRVAEGVRV</sequence>
<name>A0ABP7VYS0_9ACTN</name>
<evidence type="ECO:0008006" key="5">
    <source>
        <dbReference type="Google" id="ProtNLM"/>
    </source>
</evidence>
<accession>A0ABP7VYS0</accession>
<evidence type="ECO:0000313" key="3">
    <source>
        <dbReference type="EMBL" id="GAA4076708.1"/>
    </source>
</evidence>
<proteinExistence type="predicted"/>
<feature type="region of interest" description="Disordered" evidence="1">
    <location>
        <begin position="1"/>
        <end position="27"/>
    </location>
</feature>
<evidence type="ECO:0000313" key="4">
    <source>
        <dbReference type="Proteomes" id="UP001500683"/>
    </source>
</evidence>
<keyword evidence="2" id="KW-1133">Transmembrane helix</keyword>
<feature type="transmembrane region" description="Helical" evidence="2">
    <location>
        <begin position="39"/>
        <end position="60"/>
    </location>
</feature>
<dbReference type="RefSeq" id="WP_344948846.1">
    <property type="nucleotide sequence ID" value="NZ_BAAAZG010000022.1"/>
</dbReference>
<protein>
    <recommendedName>
        <fullName evidence="5">DUF3515 domain-containing protein</fullName>
    </recommendedName>
</protein>
<keyword evidence="2" id="KW-0472">Membrane</keyword>
<evidence type="ECO:0000256" key="2">
    <source>
        <dbReference type="SAM" id="Phobius"/>
    </source>
</evidence>
<feature type="compositionally biased region" description="Basic and acidic residues" evidence="1">
    <location>
        <begin position="149"/>
        <end position="164"/>
    </location>
</feature>
<gene>
    <name evidence="3" type="ORF">GCM10022214_37690</name>
</gene>
<feature type="region of interest" description="Disordered" evidence="1">
    <location>
        <begin position="67"/>
        <end position="164"/>
    </location>
</feature>
<comment type="caution">
    <text evidence="3">The sequence shown here is derived from an EMBL/GenBank/DDBJ whole genome shotgun (WGS) entry which is preliminary data.</text>
</comment>
<dbReference type="Proteomes" id="UP001500683">
    <property type="component" value="Unassembled WGS sequence"/>
</dbReference>
<evidence type="ECO:0000256" key="1">
    <source>
        <dbReference type="SAM" id="MobiDB-lite"/>
    </source>
</evidence>
<keyword evidence="4" id="KW-1185">Reference proteome</keyword>
<dbReference type="EMBL" id="BAAAZG010000022">
    <property type="protein sequence ID" value="GAA4076708.1"/>
    <property type="molecule type" value="Genomic_DNA"/>
</dbReference>
<feature type="compositionally biased region" description="Basic and acidic residues" evidence="1">
    <location>
        <begin position="113"/>
        <end position="128"/>
    </location>
</feature>
<reference evidence="4" key="1">
    <citation type="journal article" date="2019" name="Int. J. Syst. Evol. Microbiol.">
        <title>The Global Catalogue of Microorganisms (GCM) 10K type strain sequencing project: providing services to taxonomists for standard genome sequencing and annotation.</title>
        <authorList>
            <consortium name="The Broad Institute Genomics Platform"/>
            <consortium name="The Broad Institute Genome Sequencing Center for Infectious Disease"/>
            <person name="Wu L."/>
            <person name="Ma J."/>
        </authorList>
    </citation>
    <scope>NUCLEOTIDE SEQUENCE [LARGE SCALE GENOMIC DNA]</scope>
    <source>
        <strain evidence="4">JCM 16702</strain>
    </source>
</reference>